<evidence type="ECO:0000256" key="5">
    <source>
        <dbReference type="ARBA" id="ARBA00022679"/>
    </source>
</evidence>
<evidence type="ECO:0000256" key="7">
    <source>
        <dbReference type="ARBA" id="ARBA00022741"/>
    </source>
</evidence>
<protein>
    <recommendedName>
        <fullName evidence="3">histidine kinase</fullName>
        <ecNumber evidence="3">2.7.13.3</ecNumber>
    </recommendedName>
</protein>
<evidence type="ECO:0000256" key="9">
    <source>
        <dbReference type="ARBA" id="ARBA00022840"/>
    </source>
</evidence>
<dbReference type="InterPro" id="IPR036097">
    <property type="entry name" value="HisK_dim/P_sf"/>
</dbReference>
<dbReference type="InterPro" id="IPR025201">
    <property type="entry name" value="KdpD_TM"/>
</dbReference>
<evidence type="ECO:0000256" key="3">
    <source>
        <dbReference type="ARBA" id="ARBA00012438"/>
    </source>
</evidence>
<dbReference type="PROSITE" id="PS50109">
    <property type="entry name" value="HIS_KIN"/>
    <property type="match status" value="1"/>
</dbReference>
<evidence type="ECO:0000256" key="1">
    <source>
        <dbReference type="ARBA" id="ARBA00000085"/>
    </source>
</evidence>
<dbReference type="Gene3D" id="3.30.565.10">
    <property type="entry name" value="Histidine kinase-like ATPase, C-terminal domain"/>
    <property type="match status" value="1"/>
</dbReference>
<evidence type="ECO:0000256" key="13">
    <source>
        <dbReference type="SAM" id="Phobius"/>
    </source>
</evidence>
<evidence type="ECO:0000313" key="16">
    <source>
        <dbReference type="Proteomes" id="UP000824201"/>
    </source>
</evidence>
<dbReference type="SUPFAM" id="SSF55874">
    <property type="entry name" value="ATPase domain of HSP90 chaperone/DNA topoisomerase II/histidine kinase"/>
    <property type="match status" value="1"/>
</dbReference>
<comment type="subcellular location">
    <subcellularLocation>
        <location evidence="2">Membrane</location>
        <topology evidence="2">Multi-pass membrane protein</topology>
    </subcellularLocation>
</comment>
<accession>A0A9D1JDG9</accession>
<dbReference type="PRINTS" id="PR00344">
    <property type="entry name" value="BCTRLSENSOR"/>
</dbReference>
<name>A0A9D1JDG9_9FIRM</name>
<dbReference type="InterPro" id="IPR004358">
    <property type="entry name" value="Sig_transdc_His_kin-like_C"/>
</dbReference>
<dbReference type="InterPro" id="IPR052023">
    <property type="entry name" value="Histidine_kinase_KdpD"/>
</dbReference>
<keyword evidence="12 13" id="KW-0472">Membrane</keyword>
<feature type="domain" description="Histidine kinase" evidence="14">
    <location>
        <begin position="149"/>
        <end position="366"/>
    </location>
</feature>
<keyword evidence="4" id="KW-0597">Phosphoprotein</keyword>
<dbReference type="PANTHER" id="PTHR45569:SF1">
    <property type="entry name" value="SENSOR PROTEIN KDPD"/>
    <property type="match status" value="1"/>
</dbReference>
<dbReference type="Proteomes" id="UP000824201">
    <property type="component" value="Unassembled WGS sequence"/>
</dbReference>
<evidence type="ECO:0000256" key="10">
    <source>
        <dbReference type="ARBA" id="ARBA00022989"/>
    </source>
</evidence>
<dbReference type="Pfam" id="PF00512">
    <property type="entry name" value="HisKA"/>
    <property type="match status" value="1"/>
</dbReference>
<evidence type="ECO:0000256" key="6">
    <source>
        <dbReference type="ARBA" id="ARBA00022692"/>
    </source>
</evidence>
<keyword evidence="10 13" id="KW-1133">Transmembrane helix</keyword>
<evidence type="ECO:0000256" key="2">
    <source>
        <dbReference type="ARBA" id="ARBA00004141"/>
    </source>
</evidence>
<keyword evidence="11" id="KW-0902">Two-component regulatory system</keyword>
<feature type="transmembrane region" description="Helical" evidence="13">
    <location>
        <begin position="12"/>
        <end position="33"/>
    </location>
</feature>
<keyword evidence="6 13" id="KW-0812">Transmembrane</keyword>
<gene>
    <name evidence="15" type="ORF">IAC96_07535</name>
</gene>
<dbReference type="GO" id="GO:0000155">
    <property type="term" value="F:phosphorelay sensor kinase activity"/>
    <property type="evidence" value="ECO:0007669"/>
    <property type="project" value="InterPro"/>
</dbReference>
<dbReference type="InterPro" id="IPR036890">
    <property type="entry name" value="HATPase_C_sf"/>
</dbReference>
<reference evidence="15" key="1">
    <citation type="submission" date="2020-10" db="EMBL/GenBank/DDBJ databases">
        <authorList>
            <person name="Gilroy R."/>
        </authorList>
    </citation>
    <scope>NUCLEOTIDE SEQUENCE</scope>
    <source>
        <strain evidence="15">ChiW13-3771</strain>
    </source>
</reference>
<dbReference type="SMART" id="SM00388">
    <property type="entry name" value="HisKA"/>
    <property type="match status" value="1"/>
</dbReference>
<dbReference type="EC" id="2.7.13.3" evidence="3"/>
<keyword evidence="8" id="KW-0418">Kinase</keyword>
<comment type="catalytic activity">
    <reaction evidence="1">
        <text>ATP + protein L-histidine = ADP + protein N-phospho-L-histidine.</text>
        <dbReference type="EC" id="2.7.13.3"/>
    </reaction>
</comment>
<dbReference type="Pfam" id="PF13493">
    <property type="entry name" value="DUF4118"/>
    <property type="match status" value="1"/>
</dbReference>
<dbReference type="GO" id="GO:0005886">
    <property type="term" value="C:plasma membrane"/>
    <property type="evidence" value="ECO:0007669"/>
    <property type="project" value="TreeGrafter"/>
</dbReference>
<dbReference type="GO" id="GO:0005524">
    <property type="term" value="F:ATP binding"/>
    <property type="evidence" value="ECO:0007669"/>
    <property type="project" value="UniProtKB-KW"/>
</dbReference>
<keyword evidence="9" id="KW-0067">ATP-binding</keyword>
<dbReference type="Gene3D" id="1.20.120.620">
    <property type="entry name" value="Backbone structure of the membrane domain of e. Coli histidine kinase receptor kdpd"/>
    <property type="match status" value="1"/>
</dbReference>
<organism evidence="15 16">
    <name type="scientific">Candidatus Fimimorpha faecalis</name>
    <dbReference type="NCBI Taxonomy" id="2840824"/>
    <lineage>
        <taxon>Bacteria</taxon>
        <taxon>Bacillati</taxon>
        <taxon>Bacillota</taxon>
        <taxon>Clostridia</taxon>
        <taxon>Eubacteriales</taxon>
        <taxon>Candidatus Fimimorpha</taxon>
    </lineage>
</organism>
<feature type="transmembrane region" description="Helical" evidence="13">
    <location>
        <begin position="39"/>
        <end position="68"/>
    </location>
</feature>
<dbReference type="PANTHER" id="PTHR45569">
    <property type="entry name" value="SENSOR PROTEIN KDPD"/>
    <property type="match status" value="1"/>
</dbReference>
<evidence type="ECO:0000259" key="14">
    <source>
        <dbReference type="PROSITE" id="PS50109"/>
    </source>
</evidence>
<dbReference type="InterPro" id="IPR038318">
    <property type="entry name" value="KdpD_sf"/>
</dbReference>
<feature type="transmembrane region" description="Helical" evidence="13">
    <location>
        <begin position="89"/>
        <end position="107"/>
    </location>
</feature>
<dbReference type="InterPro" id="IPR005467">
    <property type="entry name" value="His_kinase_dom"/>
</dbReference>
<keyword evidence="5" id="KW-0808">Transferase</keyword>
<dbReference type="CDD" id="cd00082">
    <property type="entry name" value="HisKA"/>
    <property type="match status" value="1"/>
</dbReference>
<dbReference type="InterPro" id="IPR003661">
    <property type="entry name" value="HisK_dim/P_dom"/>
</dbReference>
<dbReference type="AlphaFoldDB" id="A0A9D1JDG9"/>
<dbReference type="Pfam" id="PF02518">
    <property type="entry name" value="HATPase_c"/>
    <property type="match status" value="1"/>
</dbReference>
<evidence type="ECO:0000256" key="11">
    <source>
        <dbReference type="ARBA" id="ARBA00023012"/>
    </source>
</evidence>
<dbReference type="SUPFAM" id="SSF47384">
    <property type="entry name" value="Homodimeric domain of signal transducing histidine kinase"/>
    <property type="match status" value="1"/>
</dbReference>
<dbReference type="EMBL" id="DVHN01000092">
    <property type="protein sequence ID" value="HIR88785.1"/>
    <property type="molecule type" value="Genomic_DNA"/>
</dbReference>
<evidence type="ECO:0000256" key="4">
    <source>
        <dbReference type="ARBA" id="ARBA00022553"/>
    </source>
</evidence>
<dbReference type="CDD" id="cd00075">
    <property type="entry name" value="HATPase"/>
    <property type="match status" value="1"/>
</dbReference>
<proteinExistence type="predicted"/>
<dbReference type="SMART" id="SM00387">
    <property type="entry name" value="HATPase_c"/>
    <property type="match status" value="1"/>
</dbReference>
<evidence type="ECO:0000313" key="15">
    <source>
        <dbReference type="EMBL" id="HIR88785.1"/>
    </source>
</evidence>
<evidence type="ECO:0000256" key="8">
    <source>
        <dbReference type="ARBA" id="ARBA00022777"/>
    </source>
</evidence>
<keyword evidence="7" id="KW-0547">Nucleotide-binding</keyword>
<dbReference type="InterPro" id="IPR003594">
    <property type="entry name" value="HATPase_dom"/>
</dbReference>
<reference evidence="15" key="2">
    <citation type="journal article" date="2021" name="PeerJ">
        <title>Extensive microbial diversity within the chicken gut microbiome revealed by metagenomics and culture.</title>
        <authorList>
            <person name="Gilroy R."/>
            <person name="Ravi A."/>
            <person name="Getino M."/>
            <person name="Pursley I."/>
            <person name="Horton D.L."/>
            <person name="Alikhan N.F."/>
            <person name="Baker D."/>
            <person name="Gharbi K."/>
            <person name="Hall N."/>
            <person name="Watson M."/>
            <person name="Adriaenssens E.M."/>
            <person name="Foster-Nyarko E."/>
            <person name="Jarju S."/>
            <person name="Secka A."/>
            <person name="Antonio M."/>
            <person name="Oren A."/>
            <person name="Chaudhuri R.R."/>
            <person name="La Ragione R."/>
            <person name="Hildebrand F."/>
            <person name="Pallen M.J."/>
        </authorList>
    </citation>
    <scope>NUCLEOTIDE SEQUENCE</scope>
    <source>
        <strain evidence="15">ChiW13-3771</strain>
    </source>
</reference>
<sequence length="367" mass="41420">MDVKNKHVIYGIRMIVIMLAITMFSILLNQMGIGKENVLMLFIVGVLLVAYCTNGYQYGIIASLISVMSFNYLFTEPLRTFTISRRQDVILLVFFLVAALISSNLTVRFQKQVKVARENEQLAKQLSIEQERIRFAMEKEQMRSGLLRSISHDLRTPLTGIAGASNLIIEAGEQLDRESIVSLARDINDQADWLIQLIENILNMTKIDSGKLVIEKKPEAVEDVINNAITHVKSRCQNRSIEIMVPDDVFIISMDGKAIVQVLINLLDNAIKHTEENGMIRIRVYRQERMVWFCIEDNGSGIEETVKDHLFEEFVTFRPVSQDTGKGIGLGLPICKAIVTAHGGSMMAENRDEGGARIQFSLPEIME</sequence>
<evidence type="ECO:0000256" key="12">
    <source>
        <dbReference type="ARBA" id="ARBA00023136"/>
    </source>
</evidence>
<dbReference type="Gene3D" id="1.10.287.130">
    <property type="match status" value="1"/>
</dbReference>
<comment type="caution">
    <text evidence="15">The sequence shown here is derived from an EMBL/GenBank/DDBJ whole genome shotgun (WGS) entry which is preliminary data.</text>
</comment>
<dbReference type="FunFam" id="3.30.565.10:FF:000006">
    <property type="entry name" value="Sensor histidine kinase WalK"/>
    <property type="match status" value="1"/>
</dbReference>